<organism evidence="1 2">
    <name type="scientific">Aspergillus brasiliensis (strain CBS 101740 / IMI 381727 / IBT 21946)</name>
    <dbReference type="NCBI Taxonomy" id="767769"/>
    <lineage>
        <taxon>Eukaryota</taxon>
        <taxon>Fungi</taxon>
        <taxon>Dikarya</taxon>
        <taxon>Ascomycota</taxon>
        <taxon>Pezizomycotina</taxon>
        <taxon>Eurotiomycetes</taxon>
        <taxon>Eurotiomycetidae</taxon>
        <taxon>Eurotiales</taxon>
        <taxon>Aspergillaceae</taxon>
        <taxon>Aspergillus</taxon>
        <taxon>Aspergillus subgen. Circumdati</taxon>
    </lineage>
</organism>
<dbReference type="Proteomes" id="UP000184499">
    <property type="component" value="Unassembled WGS sequence"/>
</dbReference>
<keyword evidence="2" id="KW-1185">Reference proteome</keyword>
<dbReference type="EMBL" id="KV878681">
    <property type="protein sequence ID" value="OJJ74422.1"/>
    <property type="molecule type" value="Genomic_DNA"/>
</dbReference>
<dbReference type="VEuPathDB" id="FungiDB:ASPBRDRAFT_27451"/>
<dbReference type="AlphaFoldDB" id="A0A1L9US17"/>
<evidence type="ECO:0000313" key="2">
    <source>
        <dbReference type="Proteomes" id="UP000184499"/>
    </source>
</evidence>
<accession>A0A1L9US17</accession>
<dbReference type="RefSeq" id="XP_067481670.1">
    <property type="nucleotide sequence ID" value="XM_067622380.1"/>
</dbReference>
<evidence type="ECO:0000313" key="1">
    <source>
        <dbReference type="EMBL" id="OJJ74422.1"/>
    </source>
</evidence>
<proteinExistence type="predicted"/>
<dbReference type="OMA" id="MSQRGWD"/>
<reference evidence="2" key="1">
    <citation type="journal article" date="2017" name="Genome Biol.">
        <title>Comparative genomics reveals high biological diversity and specific adaptations in the industrially and medically important fungal genus Aspergillus.</title>
        <authorList>
            <person name="de Vries R.P."/>
            <person name="Riley R."/>
            <person name="Wiebenga A."/>
            <person name="Aguilar-Osorio G."/>
            <person name="Amillis S."/>
            <person name="Uchima C.A."/>
            <person name="Anderluh G."/>
            <person name="Asadollahi M."/>
            <person name="Askin M."/>
            <person name="Barry K."/>
            <person name="Battaglia E."/>
            <person name="Bayram O."/>
            <person name="Benocci T."/>
            <person name="Braus-Stromeyer S.A."/>
            <person name="Caldana C."/>
            <person name="Canovas D."/>
            <person name="Cerqueira G.C."/>
            <person name="Chen F."/>
            <person name="Chen W."/>
            <person name="Choi C."/>
            <person name="Clum A."/>
            <person name="Dos Santos R.A."/>
            <person name="Damasio A.R."/>
            <person name="Diallinas G."/>
            <person name="Emri T."/>
            <person name="Fekete E."/>
            <person name="Flipphi M."/>
            <person name="Freyberg S."/>
            <person name="Gallo A."/>
            <person name="Gournas C."/>
            <person name="Habgood R."/>
            <person name="Hainaut M."/>
            <person name="Harispe M.L."/>
            <person name="Henrissat B."/>
            <person name="Hilden K.S."/>
            <person name="Hope R."/>
            <person name="Hossain A."/>
            <person name="Karabika E."/>
            <person name="Karaffa L."/>
            <person name="Karanyi Z."/>
            <person name="Krasevec N."/>
            <person name="Kuo A."/>
            <person name="Kusch H."/>
            <person name="LaButti K."/>
            <person name="Lagendijk E.L."/>
            <person name="Lapidus A."/>
            <person name="Levasseur A."/>
            <person name="Lindquist E."/>
            <person name="Lipzen A."/>
            <person name="Logrieco A.F."/>
            <person name="MacCabe A."/>
            <person name="Maekelae M.R."/>
            <person name="Malavazi I."/>
            <person name="Melin P."/>
            <person name="Meyer V."/>
            <person name="Mielnichuk N."/>
            <person name="Miskei M."/>
            <person name="Molnar A.P."/>
            <person name="Mule G."/>
            <person name="Ngan C.Y."/>
            <person name="Orejas M."/>
            <person name="Orosz E."/>
            <person name="Ouedraogo J.P."/>
            <person name="Overkamp K.M."/>
            <person name="Park H.-S."/>
            <person name="Perrone G."/>
            <person name="Piumi F."/>
            <person name="Punt P.J."/>
            <person name="Ram A.F."/>
            <person name="Ramon A."/>
            <person name="Rauscher S."/>
            <person name="Record E."/>
            <person name="Riano-Pachon D.M."/>
            <person name="Robert V."/>
            <person name="Roehrig J."/>
            <person name="Ruller R."/>
            <person name="Salamov A."/>
            <person name="Salih N.S."/>
            <person name="Samson R.A."/>
            <person name="Sandor E."/>
            <person name="Sanguinetti M."/>
            <person name="Schuetze T."/>
            <person name="Sepcic K."/>
            <person name="Shelest E."/>
            <person name="Sherlock G."/>
            <person name="Sophianopoulou V."/>
            <person name="Squina F.M."/>
            <person name="Sun H."/>
            <person name="Susca A."/>
            <person name="Todd R.B."/>
            <person name="Tsang A."/>
            <person name="Unkles S.E."/>
            <person name="van de Wiele N."/>
            <person name="van Rossen-Uffink D."/>
            <person name="Oliveira J.V."/>
            <person name="Vesth T.C."/>
            <person name="Visser J."/>
            <person name="Yu J.-H."/>
            <person name="Zhou M."/>
            <person name="Andersen M.R."/>
            <person name="Archer D.B."/>
            <person name="Baker S.E."/>
            <person name="Benoit I."/>
            <person name="Brakhage A.A."/>
            <person name="Braus G.H."/>
            <person name="Fischer R."/>
            <person name="Frisvad J.C."/>
            <person name="Goldman G.H."/>
            <person name="Houbraken J."/>
            <person name="Oakley B."/>
            <person name="Pocsi I."/>
            <person name="Scazzocchio C."/>
            <person name="Seiboth B."/>
            <person name="vanKuyk P.A."/>
            <person name="Wortman J."/>
            <person name="Dyer P.S."/>
            <person name="Grigoriev I.V."/>
        </authorList>
    </citation>
    <scope>NUCLEOTIDE SEQUENCE [LARGE SCALE GENOMIC DNA]</scope>
    <source>
        <strain evidence="2">CBS 101740 / IMI 381727 / IBT 21946</strain>
    </source>
</reference>
<name>A0A1L9US17_ASPBC</name>
<dbReference type="OrthoDB" id="4498107at2759"/>
<gene>
    <name evidence="1" type="ORF">ASPBRDRAFT_27451</name>
</gene>
<dbReference type="GeneID" id="93574868"/>
<sequence>MERPEDRPSDQVIQPVTSIRRSLDDENYHHRFPGCDNLNVHPKMVFRGHNFQIRKLKPLRSFAYGDTKEPELPQPWVKSPRLYPPEVEEDYIEYKSFCGDHVKVKEAYDNAIFDMRTGEDMMRGEQAATDLIMAANRAGAARAGFLHKYPTAYEDHEATKDHEKAATNLINSAKKARKKRNKLRRDILNRLFPFARWFRHLLA</sequence>
<protein>
    <submittedName>
        <fullName evidence="1">Uncharacterized protein</fullName>
    </submittedName>
</protein>